<dbReference type="InterPro" id="IPR006059">
    <property type="entry name" value="SBP"/>
</dbReference>
<feature type="chain" id="PRO_5038379086" evidence="5">
    <location>
        <begin position="19"/>
        <end position="436"/>
    </location>
</feature>
<protein>
    <submittedName>
        <fullName evidence="6">Multiple sugar transport system substrate-binding protein/sn-glycerol 3-phosphate transport system substrate-binding protein</fullName>
    </submittedName>
</protein>
<evidence type="ECO:0000256" key="3">
    <source>
        <dbReference type="ARBA" id="ARBA00022448"/>
    </source>
</evidence>
<comment type="subcellular location">
    <subcellularLocation>
        <location evidence="1">Cell envelope</location>
    </subcellularLocation>
</comment>
<dbReference type="Pfam" id="PF13416">
    <property type="entry name" value="SBP_bac_8"/>
    <property type="match status" value="1"/>
</dbReference>
<keyword evidence="3" id="KW-0813">Transport</keyword>
<accession>A0A1G9B163</accession>
<dbReference type="STRING" id="576118.SAMN05216216_10276"/>
<evidence type="ECO:0000313" key="6">
    <source>
        <dbReference type="EMBL" id="SDK33267.1"/>
    </source>
</evidence>
<dbReference type="PANTHER" id="PTHR43649:SF31">
    <property type="entry name" value="SN-GLYCEROL-3-PHOSPHATE-BINDING PERIPLASMIC PROTEIN UGPB"/>
    <property type="match status" value="1"/>
</dbReference>
<evidence type="ECO:0000256" key="1">
    <source>
        <dbReference type="ARBA" id="ARBA00004196"/>
    </source>
</evidence>
<keyword evidence="6" id="KW-0762">Sugar transport</keyword>
<name>A0A1G9B163_9BACL</name>
<proteinExistence type="inferred from homology"/>
<feature type="signal peptide" evidence="5">
    <location>
        <begin position="1"/>
        <end position="18"/>
    </location>
</feature>
<dbReference type="Proteomes" id="UP000199008">
    <property type="component" value="Unassembled WGS sequence"/>
</dbReference>
<dbReference type="Gene3D" id="3.40.190.10">
    <property type="entry name" value="Periplasmic binding protein-like II"/>
    <property type="match status" value="2"/>
</dbReference>
<evidence type="ECO:0000256" key="5">
    <source>
        <dbReference type="SAM" id="SignalP"/>
    </source>
</evidence>
<dbReference type="RefSeq" id="WP_092984110.1">
    <property type="nucleotide sequence ID" value="NZ_FNFY01000002.1"/>
</dbReference>
<evidence type="ECO:0000256" key="2">
    <source>
        <dbReference type="ARBA" id="ARBA00008520"/>
    </source>
</evidence>
<dbReference type="PROSITE" id="PS51257">
    <property type="entry name" value="PROKAR_LIPOPROTEIN"/>
    <property type="match status" value="1"/>
</dbReference>
<keyword evidence="4 5" id="KW-0732">Signal</keyword>
<dbReference type="SUPFAM" id="SSF53850">
    <property type="entry name" value="Periplasmic binding protein-like II"/>
    <property type="match status" value="1"/>
</dbReference>
<gene>
    <name evidence="6" type="ORF">SAMN05216216_10276</name>
</gene>
<comment type="similarity">
    <text evidence="2">Belongs to the bacterial solute-binding protein 1 family.</text>
</comment>
<evidence type="ECO:0000313" key="7">
    <source>
        <dbReference type="Proteomes" id="UP000199008"/>
    </source>
</evidence>
<dbReference type="CDD" id="cd14748">
    <property type="entry name" value="PBP2_UgpB"/>
    <property type="match status" value="1"/>
</dbReference>
<sequence length="436" mass="48214">MKKIYLMMILTLITVVLAACGGAEGSSEEGSDEGEASGEKTQIEYWHVNAETQGGESVDKLVEDFNAQSDTVEVVARYNPDMYAGLMSNLQADVAAGNSPAVVQVGWAFLDYFSENFHYMEPQEVIEQHHEEDADFLEENFLPNILDLAVNSEGSQVGVPYSLSTPVLYLNEDVLEEAGLDPAGPETWEEVREYAKAIKDETDNYGIYIQEPADTWGQQAMVESNGANFIEDGQAAFASEEGIEVFEYYQDLVIEDESALHIGWDQGIQSFIDGNVGMLFTTIAQRNNVQSNSEFNISAIESPGWEGEERRLPAGGAMLAITAEEEDQQSAAWEFMRYLYSVEGISEWTKGTGYVPPREGVADNPDGLQDFLEENEMMQPAIDQMDSVVPWASFPGDAGLEAEQKLLDMRDVILGSDVDVEETVTNTEDEINQLLD</sequence>
<dbReference type="PANTHER" id="PTHR43649">
    <property type="entry name" value="ARABINOSE-BINDING PROTEIN-RELATED"/>
    <property type="match status" value="1"/>
</dbReference>
<dbReference type="GO" id="GO:0030313">
    <property type="term" value="C:cell envelope"/>
    <property type="evidence" value="ECO:0007669"/>
    <property type="project" value="UniProtKB-SubCell"/>
</dbReference>
<organism evidence="6 7">
    <name type="scientific">Lacicoccus qingdaonensis</name>
    <dbReference type="NCBI Taxonomy" id="576118"/>
    <lineage>
        <taxon>Bacteria</taxon>
        <taxon>Bacillati</taxon>
        <taxon>Bacillota</taxon>
        <taxon>Bacilli</taxon>
        <taxon>Bacillales</taxon>
        <taxon>Salinicoccaceae</taxon>
        <taxon>Lacicoccus</taxon>
    </lineage>
</organism>
<dbReference type="InterPro" id="IPR050490">
    <property type="entry name" value="Bact_solute-bd_prot1"/>
</dbReference>
<reference evidence="7" key="1">
    <citation type="submission" date="2016-10" db="EMBL/GenBank/DDBJ databases">
        <authorList>
            <person name="Varghese N."/>
            <person name="Submissions S."/>
        </authorList>
    </citation>
    <scope>NUCLEOTIDE SEQUENCE [LARGE SCALE GENOMIC DNA]</scope>
    <source>
        <strain evidence="7">CGMCC 1.8895</strain>
    </source>
</reference>
<dbReference type="EMBL" id="FNFY01000002">
    <property type="protein sequence ID" value="SDK33267.1"/>
    <property type="molecule type" value="Genomic_DNA"/>
</dbReference>
<evidence type="ECO:0000256" key="4">
    <source>
        <dbReference type="ARBA" id="ARBA00022729"/>
    </source>
</evidence>
<keyword evidence="7" id="KW-1185">Reference proteome</keyword>
<dbReference type="AlphaFoldDB" id="A0A1G9B163"/>
<dbReference type="OrthoDB" id="9795467at2"/>